<sequence length="227" mass="24595">MRESAAWKAFDGTSESGLRVGYTVSGAGEFHGTDWKIEVKKSKTEGTGPVFTMRDSTRKVNFRANLRLLQNSLLMTEGQTDETFQDALTELRGTVSLEILAPCGKKTKIDYDVFGKNRKSAGTASFTFIPATTKIPAGVYVTADRIVGRIPLTKIQQYIDVKKGVQVLFGKIDGQKKIWLEETQDAVSESLATGAVSGTLFVESLVTTIGSALQFAHPGDGDVDMAC</sequence>
<dbReference type="AlphaFoldDB" id="A0A6C0KR30"/>
<organism evidence="1">
    <name type="scientific">viral metagenome</name>
    <dbReference type="NCBI Taxonomy" id="1070528"/>
    <lineage>
        <taxon>unclassified sequences</taxon>
        <taxon>metagenomes</taxon>
        <taxon>organismal metagenomes</taxon>
    </lineage>
</organism>
<dbReference type="EMBL" id="MN740945">
    <property type="protein sequence ID" value="QHU19177.1"/>
    <property type="molecule type" value="Genomic_DNA"/>
</dbReference>
<reference evidence="1" key="1">
    <citation type="journal article" date="2020" name="Nature">
        <title>Giant virus diversity and host interactions through global metagenomics.</title>
        <authorList>
            <person name="Schulz F."/>
            <person name="Roux S."/>
            <person name="Paez-Espino D."/>
            <person name="Jungbluth S."/>
            <person name="Walsh D.A."/>
            <person name="Denef V.J."/>
            <person name="McMahon K.D."/>
            <person name="Konstantinidis K.T."/>
            <person name="Eloe-Fadrosh E.A."/>
            <person name="Kyrpides N.C."/>
            <person name="Woyke T."/>
        </authorList>
    </citation>
    <scope>NUCLEOTIDE SEQUENCE</scope>
    <source>
        <strain evidence="1">GVMAG-S-3300013014-104</strain>
    </source>
</reference>
<name>A0A6C0KR30_9ZZZZ</name>
<protein>
    <submittedName>
        <fullName evidence="1">Uncharacterized protein</fullName>
    </submittedName>
</protein>
<proteinExistence type="predicted"/>
<accession>A0A6C0KR30</accession>
<evidence type="ECO:0000313" key="1">
    <source>
        <dbReference type="EMBL" id="QHU19177.1"/>
    </source>
</evidence>